<dbReference type="RefSeq" id="WP_068380868.1">
    <property type="nucleotide sequence ID" value="NZ_LSNE01000011.1"/>
</dbReference>
<accession>A0A148KMA2</accession>
<evidence type="ECO:0000256" key="6">
    <source>
        <dbReference type="ARBA" id="ARBA00022833"/>
    </source>
</evidence>
<dbReference type="SUPFAM" id="SSF64438">
    <property type="entry name" value="CNF1/YfiH-like putative cysteine hydrolases"/>
    <property type="match status" value="1"/>
</dbReference>
<comment type="catalytic activity">
    <reaction evidence="1">
        <text>inosine + phosphate = alpha-D-ribose 1-phosphate + hypoxanthine</text>
        <dbReference type="Rhea" id="RHEA:27646"/>
        <dbReference type="ChEBI" id="CHEBI:17368"/>
        <dbReference type="ChEBI" id="CHEBI:17596"/>
        <dbReference type="ChEBI" id="CHEBI:43474"/>
        <dbReference type="ChEBI" id="CHEBI:57720"/>
        <dbReference type="EC" id="2.4.2.1"/>
    </reaction>
    <physiologicalReaction direction="left-to-right" evidence="1">
        <dbReference type="Rhea" id="RHEA:27647"/>
    </physiologicalReaction>
</comment>
<dbReference type="PANTHER" id="PTHR30616:SF2">
    <property type="entry name" value="PURINE NUCLEOSIDE PHOSPHORYLASE LACC1"/>
    <property type="match status" value="1"/>
</dbReference>
<comment type="catalytic activity">
    <reaction evidence="8">
        <text>adenosine + phosphate = alpha-D-ribose 1-phosphate + adenine</text>
        <dbReference type="Rhea" id="RHEA:27642"/>
        <dbReference type="ChEBI" id="CHEBI:16335"/>
        <dbReference type="ChEBI" id="CHEBI:16708"/>
        <dbReference type="ChEBI" id="CHEBI:43474"/>
        <dbReference type="ChEBI" id="CHEBI:57720"/>
        <dbReference type="EC" id="2.4.2.1"/>
    </reaction>
    <physiologicalReaction direction="left-to-right" evidence="8">
        <dbReference type="Rhea" id="RHEA:27643"/>
    </physiologicalReaction>
</comment>
<evidence type="ECO:0000256" key="2">
    <source>
        <dbReference type="ARBA" id="ARBA00007353"/>
    </source>
</evidence>
<comment type="catalytic activity">
    <reaction evidence="9">
        <text>S-methyl-5'-thioadenosine + phosphate = 5-(methylsulfanyl)-alpha-D-ribose 1-phosphate + adenine</text>
        <dbReference type="Rhea" id="RHEA:11852"/>
        <dbReference type="ChEBI" id="CHEBI:16708"/>
        <dbReference type="ChEBI" id="CHEBI:17509"/>
        <dbReference type="ChEBI" id="CHEBI:43474"/>
        <dbReference type="ChEBI" id="CHEBI:58533"/>
        <dbReference type="EC" id="2.4.2.28"/>
    </reaction>
    <physiologicalReaction direction="left-to-right" evidence="9">
        <dbReference type="Rhea" id="RHEA:11853"/>
    </physiologicalReaction>
</comment>
<dbReference type="STRING" id="1799789.AX660_22140"/>
<dbReference type="Proteomes" id="UP000070299">
    <property type="component" value="Unassembled WGS sequence"/>
</dbReference>
<evidence type="ECO:0000256" key="8">
    <source>
        <dbReference type="ARBA" id="ARBA00048968"/>
    </source>
</evidence>
<dbReference type="GO" id="GO:0016787">
    <property type="term" value="F:hydrolase activity"/>
    <property type="evidence" value="ECO:0007669"/>
    <property type="project" value="UniProtKB-KW"/>
</dbReference>
<evidence type="ECO:0000256" key="7">
    <source>
        <dbReference type="ARBA" id="ARBA00047989"/>
    </source>
</evidence>
<dbReference type="Gene3D" id="3.60.140.10">
    <property type="entry name" value="CNF1/YfiH-like putative cysteine hydrolases"/>
    <property type="match status" value="1"/>
</dbReference>
<organism evidence="11 12">
    <name type="scientific">Paraglaciecola hydrolytica</name>
    <dbReference type="NCBI Taxonomy" id="1799789"/>
    <lineage>
        <taxon>Bacteria</taxon>
        <taxon>Pseudomonadati</taxon>
        <taxon>Pseudomonadota</taxon>
        <taxon>Gammaproteobacteria</taxon>
        <taxon>Alteromonadales</taxon>
        <taxon>Alteromonadaceae</taxon>
        <taxon>Paraglaciecola</taxon>
    </lineage>
</organism>
<reference evidence="12" key="1">
    <citation type="submission" date="2016-02" db="EMBL/GenBank/DDBJ databases">
        <authorList>
            <person name="Schultz-Johansen M."/>
            <person name="Glaring M.A."/>
            <person name="Bech P.K."/>
            <person name="Stougaard P."/>
        </authorList>
    </citation>
    <scope>NUCLEOTIDE SEQUENCE [LARGE SCALE GENOMIC DNA]</scope>
    <source>
        <strain evidence="12">S66</strain>
    </source>
</reference>
<protein>
    <recommendedName>
        <fullName evidence="10">Purine nucleoside phosphorylase</fullName>
    </recommendedName>
</protein>
<gene>
    <name evidence="11" type="ORF">AX660_22140</name>
</gene>
<comment type="caution">
    <text evidence="11">The sequence shown here is derived from an EMBL/GenBank/DDBJ whole genome shotgun (WGS) entry which is preliminary data.</text>
</comment>
<keyword evidence="4" id="KW-0479">Metal-binding</keyword>
<evidence type="ECO:0000256" key="4">
    <source>
        <dbReference type="ARBA" id="ARBA00022723"/>
    </source>
</evidence>
<keyword evidence="12" id="KW-1185">Reference proteome</keyword>
<name>A0A148KMA2_9ALTE</name>
<evidence type="ECO:0000256" key="9">
    <source>
        <dbReference type="ARBA" id="ARBA00049893"/>
    </source>
</evidence>
<dbReference type="PANTHER" id="PTHR30616">
    <property type="entry name" value="UNCHARACTERIZED PROTEIN YFIH"/>
    <property type="match status" value="1"/>
</dbReference>
<sequence length="252" mass="27402">MPEIDLIKPKWQAPANVVAYTSCRTGGDSLPPFASFNVAQHVGDDAKTVELNRQKLSNHKNFVWLQQVHSNLCLTLPLQASLQNNASLAVDAVCTREPMQVCAVMTADCLPILLCNKQGTQVAAVHAGWRGLADGIIENTVKQMNDAGSELLAWLGPAISQANFEVGSEVYQAFSAYPEAFISSPNSTLDQPKYLADLYAIARRKLTALGISNITGGDFCTYAQDSLFFSHRRATHLGLNTTGRMVSAVYLR</sequence>
<keyword evidence="5" id="KW-0378">Hydrolase</keyword>
<dbReference type="InterPro" id="IPR003730">
    <property type="entry name" value="Cu_polyphenol_OxRdtase"/>
</dbReference>
<evidence type="ECO:0000313" key="11">
    <source>
        <dbReference type="EMBL" id="KXI27420.1"/>
    </source>
</evidence>
<dbReference type="InterPro" id="IPR011324">
    <property type="entry name" value="Cytotoxic_necrot_fac-like_cat"/>
</dbReference>
<dbReference type="InterPro" id="IPR038371">
    <property type="entry name" value="Cu_polyphenol_OxRdtase_sf"/>
</dbReference>
<evidence type="ECO:0000256" key="1">
    <source>
        <dbReference type="ARBA" id="ARBA00000553"/>
    </source>
</evidence>
<comment type="similarity">
    <text evidence="2 10">Belongs to the purine nucleoside phosphorylase YfiH/LACC1 family.</text>
</comment>
<dbReference type="GO" id="GO:0005507">
    <property type="term" value="F:copper ion binding"/>
    <property type="evidence" value="ECO:0007669"/>
    <property type="project" value="TreeGrafter"/>
</dbReference>
<keyword evidence="6" id="KW-0862">Zinc</keyword>
<evidence type="ECO:0000256" key="3">
    <source>
        <dbReference type="ARBA" id="ARBA00022679"/>
    </source>
</evidence>
<evidence type="ECO:0000256" key="10">
    <source>
        <dbReference type="RuleBase" id="RU361274"/>
    </source>
</evidence>
<dbReference type="Pfam" id="PF02578">
    <property type="entry name" value="Cu-oxidase_4"/>
    <property type="match status" value="1"/>
</dbReference>
<comment type="catalytic activity">
    <reaction evidence="7">
        <text>adenosine + H2O + H(+) = inosine + NH4(+)</text>
        <dbReference type="Rhea" id="RHEA:24408"/>
        <dbReference type="ChEBI" id="CHEBI:15377"/>
        <dbReference type="ChEBI" id="CHEBI:15378"/>
        <dbReference type="ChEBI" id="CHEBI:16335"/>
        <dbReference type="ChEBI" id="CHEBI:17596"/>
        <dbReference type="ChEBI" id="CHEBI:28938"/>
        <dbReference type="EC" id="3.5.4.4"/>
    </reaction>
    <physiologicalReaction direction="left-to-right" evidence="7">
        <dbReference type="Rhea" id="RHEA:24409"/>
    </physiologicalReaction>
</comment>
<dbReference type="EMBL" id="LSNE01000011">
    <property type="protein sequence ID" value="KXI27420.1"/>
    <property type="molecule type" value="Genomic_DNA"/>
</dbReference>
<dbReference type="AlphaFoldDB" id="A0A148KMA2"/>
<keyword evidence="3" id="KW-0808">Transferase</keyword>
<evidence type="ECO:0000313" key="12">
    <source>
        <dbReference type="Proteomes" id="UP000070299"/>
    </source>
</evidence>
<dbReference type="NCBIfam" id="TIGR00726">
    <property type="entry name" value="peptidoglycan editing factor PgeF"/>
    <property type="match status" value="1"/>
</dbReference>
<evidence type="ECO:0000256" key="5">
    <source>
        <dbReference type="ARBA" id="ARBA00022801"/>
    </source>
</evidence>
<dbReference type="GO" id="GO:0017061">
    <property type="term" value="F:S-methyl-5-thioadenosine phosphorylase activity"/>
    <property type="evidence" value="ECO:0007669"/>
    <property type="project" value="UniProtKB-EC"/>
</dbReference>
<dbReference type="CDD" id="cd16833">
    <property type="entry name" value="YfiH"/>
    <property type="match status" value="1"/>
</dbReference>
<proteinExistence type="inferred from homology"/>